<dbReference type="Pfam" id="PF20463">
    <property type="entry name" value="PDH_C"/>
    <property type="match status" value="1"/>
</dbReference>
<comment type="catalytic activity">
    <reaction evidence="9">
        <text>prephenate + NAD(+) = 3-(4-hydroxyphenyl)pyruvate + CO2 + NADH</text>
        <dbReference type="Rhea" id="RHEA:13869"/>
        <dbReference type="ChEBI" id="CHEBI:16526"/>
        <dbReference type="ChEBI" id="CHEBI:29934"/>
        <dbReference type="ChEBI" id="CHEBI:36242"/>
        <dbReference type="ChEBI" id="CHEBI:57540"/>
        <dbReference type="ChEBI" id="CHEBI:57945"/>
        <dbReference type="EC" id="1.3.1.12"/>
    </reaction>
</comment>
<dbReference type="PANTHER" id="PTHR21363:SF0">
    <property type="entry name" value="PREPHENATE DEHYDROGENASE [NADP(+)]"/>
    <property type="match status" value="1"/>
</dbReference>
<proteinExistence type="inferred from homology"/>
<dbReference type="OrthoDB" id="9809920at2"/>
<name>A4BM52_9GAMM</name>
<keyword evidence="7" id="KW-0520">NAD</keyword>
<dbReference type="InterPro" id="IPR050812">
    <property type="entry name" value="Preph/Arog_dehydrog"/>
</dbReference>
<dbReference type="FunFam" id="3.40.50.720:FF:000208">
    <property type="entry name" value="Prephenate dehydrogenase"/>
    <property type="match status" value="1"/>
</dbReference>
<evidence type="ECO:0000259" key="10">
    <source>
        <dbReference type="PROSITE" id="PS51176"/>
    </source>
</evidence>
<gene>
    <name evidence="11" type="ORF">NB231_16258</name>
</gene>
<evidence type="ECO:0000313" key="12">
    <source>
        <dbReference type="Proteomes" id="UP000003374"/>
    </source>
</evidence>
<feature type="domain" description="Prephenate/arogenate dehydrogenase" evidence="10">
    <location>
        <begin position="5"/>
        <end position="291"/>
    </location>
</feature>
<keyword evidence="8" id="KW-0057">Aromatic amino acid biosynthesis</keyword>
<dbReference type="EMBL" id="AAOF01000001">
    <property type="protein sequence ID" value="EAR23390.1"/>
    <property type="molecule type" value="Genomic_DNA"/>
</dbReference>
<dbReference type="Pfam" id="PF02153">
    <property type="entry name" value="PDH_N"/>
    <property type="match status" value="1"/>
</dbReference>
<dbReference type="Gene3D" id="1.10.3660.10">
    <property type="entry name" value="6-phosphogluconate dehydrogenase C-terminal like domain"/>
    <property type="match status" value="1"/>
</dbReference>
<dbReference type="AlphaFoldDB" id="A4BM52"/>
<dbReference type="SUPFAM" id="SSF48179">
    <property type="entry name" value="6-phosphogluconate dehydrogenase C-terminal domain-like"/>
    <property type="match status" value="1"/>
</dbReference>
<comment type="pathway">
    <text evidence="1">Amino-acid biosynthesis; L-tyrosine biosynthesis; (4-hydroxyphenyl)pyruvate from prephenate (NAD(+) route): step 1/1.</text>
</comment>
<dbReference type="InterPro" id="IPR046826">
    <property type="entry name" value="PDH_N"/>
</dbReference>
<evidence type="ECO:0000313" key="11">
    <source>
        <dbReference type="EMBL" id="EAR23390.1"/>
    </source>
</evidence>
<evidence type="ECO:0000256" key="9">
    <source>
        <dbReference type="ARBA" id="ARBA00049260"/>
    </source>
</evidence>
<reference evidence="11 12" key="1">
    <citation type="submission" date="2006-02" db="EMBL/GenBank/DDBJ databases">
        <authorList>
            <person name="Waterbury J."/>
            <person name="Ferriera S."/>
            <person name="Johnson J."/>
            <person name="Kravitz S."/>
            <person name="Halpern A."/>
            <person name="Remington K."/>
            <person name="Beeson K."/>
            <person name="Tran B."/>
            <person name="Rogers Y.-H."/>
            <person name="Friedman R."/>
            <person name="Venter J.C."/>
        </authorList>
    </citation>
    <scope>NUCLEOTIDE SEQUENCE [LARGE SCALE GENOMIC DNA]</scope>
    <source>
        <strain evidence="11 12">Nb-231</strain>
    </source>
</reference>
<dbReference type="Proteomes" id="UP000003374">
    <property type="component" value="Unassembled WGS sequence"/>
</dbReference>
<evidence type="ECO:0000256" key="1">
    <source>
        <dbReference type="ARBA" id="ARBA00005067"/>
    </source>
</evidence>
<dbReference type="PANTHER" id="PTHR21363">
    <property type="entry name" value="PREPHENATE DEHYDROGENASE"/>
    <property type="match status" value="1"/>
</dbReference>
<dbReference type="PROSITE" id="PS51176">
    <property type="entry name" value="PDH_ADH"/>
    <property type="match status" value="1"/>
</dbReference>
<evidence type="ECO:0000256" key="5">
    <source>
        <dbReference type="ARBA" id="ARBA00022605"/>
    </source>
</evidence>
<dbReference type="RefSeq" id="WP_005004619.1">
    <property type="nucleotide sequence ID" value="NZ_CH672427.1"/>
</dbReference>
<comment type="caution">
    <text evidence="11">The sequence shown here is derived from an EMBL/GenBank/DDBJ whole genome shotgun (WGS) entry which is preliminary data.</text>
</comment>
<dbReference type="InterPro" id="IPR008927">
    <property type="entry name" value="6-PGluconate_DH-like_C_sf"/>
</dbReference>
<evidence type="ECO:0000256" key="2">
    <source>
        <dbReference type="ARBA" id="ARBA00007964"/>
    </source>
</evidence>
<dbReference type="GO" id="GO:0070403">
    <property type="term" value="F:NAD+ binding"/>
    <property type="evidence" value="ECO:0007669"/>
    <property type="project" value="InterPro"/>
</dbReference>
<dbReference type="GO" id="GO:0004665">
    <property type="term" value="F:prephenate dehydrogenase (NADP+) activity"/>
    <property type="evidence" value="ECO:0007669"/>
    <property type="project" value="InterPro"/>
</dbReference>
<dbReference type="InterPro" id="IPR046825">
    <property type="entry name" value="PDH_C"/>
</dbReference>
<evidence type="ECO:0000256" key="8">
    <source>
        <dbReference type="ARBA" id="ARBA00023141"/>
    </source>
</evidence>
<evidence type="ECO:0000256" key="7">
    <source>
        <dbReference type="ARBA" id="ARBA00023027"/>
    </source>
</evidence>
<accession>A4BM52</accession>
<organism evidence="11 12">
    <name type="scientific">Nitrococcus mobilis Nb-231</name>
    <dbReference type="NCBI Taxonomy" id="314278"/>
    <lineage>
        <taxon>Bacteria</taxon>
        <taxon>Pseudomonadati</taxon>
        <taxon>Pseudomonadota</taxon>
        <taxon>Gammaproteobacteria</taxon>
        <taxon>Chromatiales</taxon>
        <taxon>Ectothiorhodospiraceae</taxon>
        <taxon>Nitrococcus</taxon>
    </lineage>
</organism>
<keyword evidence="6" id="KW-0560">Oxidoreductase</keyword>
<dbReference type="SUPFAM" id="SSF51735">
    <property type="entry name" value="NAD(P)-binding Rossmann-fold domains"/>
    <property type="match status" value="1"/>
</dbReference>
<dbReference type="Gene3D" id="3.40.50.720">
    <property type="entry name" value="NAD(P)-binding Rossmann-like Domain"/>
    <property type="match status" value="1"/>
</dbReference>
<evidence type="ECO:0000256" key="6">
    <source>
        <dbReference type="ARBA" id="ARBA00023002"/>
    </source>
</evidence>
<comment type="similarity">
    <text evidence="2">Belongs to the prephenate/arogenate dehydrogenase family.</text>
</comment>
<evidence type="ECO:0000256" key="4">
    <source>
        <dbReference type="ARBA" id="ARBA00022498"/>
    </source>
</evidence>
<sequence length="291" mass="31326">MIHIPRLCVIGVGLIGGSLALALRRAGIVGEIVGCGRNQSNLRRAVELGVVDCYQTNPASAVTGADMIVLGVPLGNVRPVLTTIRDALDSATIITDVGSAKRCVIEDIEAVFGDIPARFVPGHPVAGTEKSGVEAAFADLFQKRRTILTPLAQTDPQAVSAVAALWEAVGAEVISMSADHHDRMLAATSHLPHLLAFGLVDTLARWGGDEDIFQYAAGGFRDFTRIASSDPVMWRDICIANRAALLEALEHYREDLGVLTELVRCLDGQALERVFRNAKAVRDRYLPLLER</sequence>
<dbReference type="EC" id="1.3.1.12" evidence="3"/>
<dbReference type="FunFam" id="1.10.3660.10:FF:000003">
    <property type="entry name" value="Prephenate dehydrogenase"/>
    <property type="match status" value="1"/>
</dbReference>
<dbReference type="eggNOG" id="COG0287">
    <property type="taxonomic scope" value="Bacteria"/>
</dbReference>
<keyword evidence="4" id="KW-0827">Tyrosine biosynthesis</keyword>
<protein>
    <recommendedName>
        <fullName evidence="3">prephenate dehydrogenase</fullName>
        <ecNumber evidence="3">1.3.1.12</ecNumber>
    </recommendedName>
</protein>
<dbReference type="STRING" id="314278.NB231_16258"/>
<dbReference type="InterPro" id="IPR003099">
    <property type="entry name" value="Prephen_DH"/>
</dbReference>
<keyword evidence="5" id="KW-0028">Amino-acid biosynthesis</keyword>
<keyword evidence="12" id="KW-1185">Reference proteome</keyword>
<evidence type="ECO:0000256" key="3">
    <source>
        <dbReference type="ARBA" id="ARBA00012068"/>
    </source>
</evidence>
<dbReference type="InterPro" id="IPR036291">
    <property type="entry name" value="NAD(P)-bd_dom_sf"/>
</dbReference>
<dbReference type="GO" id="GO:0006571">
    <property type="term" value="P:tyrosine biosynthetic process"/>
    <property type="evidence" value="ECO:0007669"/>
    <property type="project" value="UniProtKB-KW"/>
</dbReference>
<dbReference type="HOGENOM" id="CLU_055968_0_1_6"/>
<dbReference type="GO" id="GO:0008977">
    <property type="term" value="F:prephenate dehydrogenase (NAD+) activity"/>
    <property type="evidence" value="ECO:0007669"/>
    <property type="project" value="UniProtKB-EC"/>
</dbReference>